<dbReference type="InterPro" id="IPR001304">
    <property type="entry name" value="C-type_lectin-like"/>
</dbReference>
<feature type="domain" description="C-type lectin" evidence="1">
    <location>
        <begin position="17"/>
        <end position="130"/>
    </location>
</feature>
<dbReference type="Gene3D" id="3.10.100.10">
    <property type="entry name" value="Mannose-Binding Protein A, subunit A"/>
    <property type="match status" value="1"/>
</dbReference>
<name>A0A914BXA5_9BILA</name>
<dbReference type="SUPFAM" id="SSF56436">
    <property type="entry name" value="C-type lectin-like"/>
    <property type="match status" value="1"/>
</dbReference>
<sequence length="133" mass="14999">MYVYYTYTFIVINPCNCYTFVQTPTDWATANRNCQQSNPKATLASIDSAFENSEILTSALNQTGCSQIFIGLEEQSNNGWSWVNNDMSTYRNWRSGYPSSNSNQKCSQLNTNDGTWTNVDCASNGCYVCEIKN</sequence>
<dbReference type="InterPro" id="IPR016186">
    <property type="entry name" value="C-type_lectin-like/link_sf"/>
</dbReference>
<evidence type="ECO:0000259" key="1">
    <source>
        <dbReference type="PROSITE" id="PS50041"/>
    </source>
</evidence>
<dbReference type="PANTHER" id="PTHR22803">
    <property type="entry name" value="MANNOSE, PHOSPHOLIPASE, LECTIN RECEPTOR RELATED"/>
    <property type="match status" value="1"/>
</dbReference>
<dbReference type="SMART" id="SM00034">
    <property type="entry name" value="CLECT"/>
    <property type="match status" value="1"/>
</dbReference>
<dbReference type="CDD" id="cd00037">
    <property type="entry name" value="CLECT"/>
    <property type="match status" value="1"/>
</dbReference>
<dbReference type="PROSITE" id="PS50041">
    <property type="entry name" value="C_TYPE_LECTIN_2"/>
    <property type="match status" value="1"/>
</dbReference>
<reference evidence="3" key="1">
    <citation type="submission" date="2022-11" db="UniProtKB">
        <authorList>
            <consortium name="WormBaseParasite"/>
        </authorList>
    </citation>
    <scope>IDENTIFICATION</scope>
</reference>
<dbReference type="WBParaSite" id="ACRNAN_Path_1215.g4719.t1">
    <property type="protein sequence ID" value="ACRNAN_Path_1215.g4719.t1"/>
    <property type="gene ID" value="ACRNAN_Path_1215.g4719"/>
</dbReference>
<dbReference type="InterPro" id="IPR050111">
    <property type="entry name" value="C-type_lectin/snaclec_domain"/>
</dbReference>
<evidence type="ECO:0000313" key="2">
    <source>
        <dbReference type="Proteomes" id="UP000887540"/>
    </source>
</evidence>
<protein>
    <submittedName>
        <fullName evidence="3">C-type lectin domain-containing protein</fullName>
    </submittedName>
</protein>
<accession>A0A914BXA5</accession>
<dbReference type="AlphaFoldDB" id="A0A914BXA5"/>
<keyword evidence="2" id="KW-1185">Reference proteome</keyword>
<evidence type="ECO:0000313" key="3">
    <source>
        <dbReference type="WBParaSite" id="ACRNAN_Path_1215.g4719.t1"/>
    </source>
</evidence>
<organism evidence="2 3">
    <name type="scientific">Acrobeloides nanus</name>
    <dbReference type="NCBI Taxonomy" id="290746"/>
    <lineage>
        <taxon>Eukaryota</taxon>
        <taxon>Metazoa</taxon>
        <taxon>Ecdysozoa</taxon>
        <taxon>Nematoda</taxon>
        <taxon>Chromadorea</taxon>
        <taxon>Rhabditida</taxon>
        <taxon>Tylenchina</taxon>
        <taxon>Cephalobomorpha</taxon>
        <taxon>Cephaloboidea</taxon>
        <taxon>Cephalobidae</taxon>
        <taxon>Acrobeloides</taxon>
    </lineage>
</organism>
<dbReference type="Pfam" id="PF00059">
    <property type="entry name" value="Lectin_C"/>
    <property type="match status" value="1"/>
</dbReference>
<dbReference type="Proteomes" id="UP000887540">
    <property type="component" value="Unplaced"/>
</dbReference>
<proteinExistence type="predicted"/>
<dbReference type="InterPro" id="IPR016187">
    <property type="entry name" value="CTDL_fold"/>
</dbReference>